<dbReference type="Proteomes" id="UP001596405">
    <property type="component" value="Unassembled WGS sequence"/>
</dbReference>
<evidence type="ECO:0000256" key="1">
    <source>
        <dbReference type="SAM" id="Phobius"/>
    </source>
</evidence>
<sequence>MANREIYRILTYFLAVIWFVNGLFCKVLNLVSRHEQIVARILGDDFSRPLTVLIGLAEVGMTVWILSGIKSRLNALVQIAVVATMNILEVVLVPDLLLWGRLNAFFALLFILVVYYKEFELNKELTQQA</sequence>
<proteinExistence type="predicted"/>
<keyword evidence="1" id="KW-0812">Transmembrane</keyword>
<feature type="transmembrane region" description="Helical" evidence="1">
    <location>
        <begin position="73"/>
        <end position="92"/>
    </location>
</feature>
<accession>A0ABW2DKA7</accession>
<feature type="transmembrane region" description="Helical" evidence="1">
    <location>
        <begin position="98"/>
        <end position="116"/>
    </location>
</feature>
<evidence type="ECO:0000313" key="2">
    <source>
        <dbReference type="EMBL" id="MFC6996701.1"/>
    </source>
</evidence>
<dbReference type="RefSeq" id="WP_066622290.1">
    <property type="nucleotide sequence ID" value="NZ_JBHSYQ010000003.1"/>
</dbReference>
<keyword evidence="1" id="KW-0472">Membrane</keyword>
<reference evidence="3" key="1">
    <citation type="journal article" date="2019" name="Int. J. Syst. Evol. Microbiol.">
        <title>The Global Catalogue of Microorganisms (GCM) 10K type strain sequencing project: providing services to taxonomists for standard genome sequencing and annotation.</title>
        <authorList>
            <consortium name="The Broad Institute Genomics Platform"/>
            <consortium name="The Broad Institute Genome Sequencing Center for Infectious Disease"/>
            <person name="Wu L."/>
            <person name="Ma J."/>
        </authorList>
    </citation>
    <scope>NUCLEOTIDE SEQUENCE [LARGE SCALE GENOMIC DNA]</scope>
    <source>
        <strain evidence="3">CGMCC 4.7393</strain>
    </source>
</reference>
<evidence type="ECO:0000313" key="3">
    <source>
        <dbReference type="Proteomes" id="UP001596405"/>
    </source>
</evidence>
<name>A0ABW2DKA7_9BACT</name>
<dbReference type="EMBL" id="JBHSYQ010000003">
    <property type="protein sequence ID" value="MFC6996701.1"/>
    <property type="molecule type" value="Genomic_DNA"/>
</dbReference>
<keyword evidence="3" id="KW-1185">Reference proteome</keyword>
<organism evidence="2 3">
    <name type="scientific">Rufibacter roseus</name>
    <dbReference type="NCBI Taxonomy" id="1567108"/>
    <lineage>
        <taxon>Bacteria</taxon>
        <taxon>Pseudomonadati</taxon>
        <taxon>Bacteroidota</taxon>
        <taxon>Cytophagia</taxon>
        <taxon>Cytophagales</taxon>
        <taxon>Hymenobacteraceae</taxon>
        <taxon>Rufibacter</taxon>
    </lineage>
</organism>
<protein>
    <submittedName>
        <fullName evidence="2">DoxX-like family protein</fullName>
    </submittedName>
</protein>
<dbReference type="InterPro" id="IPR025695">
    <property type="entry name" value="DoxX-like"/>
</dbReference>
<dbReference type="Pfam" id="PF13781">
    <property type="entry name" value="DoxX_3"/>
    <property type="match status" value="1"/>
</dbReference>
<gene>
    <name evidence="2" type="ORF">ACFQHR_03655</name>
</gene>
<feature type="transmembrane region" description="Helical" evidence="1">
    <location>
        <begin position="12"/>
        <end position="31"/>
    </location>
</feature>
<keyword evidence="1" id="KW-1133">Transmembrane helix</keyword>
<feature type="transmembrane region" description="Helical" evidence="1">
    <location>
        <begin position="46"/>
        <end position="66"/>
    </location>
</feature>
<comment type="caution">
    <text evidence="2">The sequence shown here is derived from an EMBL/GenBank/DDBJ whole genome shotgun (WGS) entry which is preliminary data.</text>
</comment>